<feature type="domain" description="Class II aldolase/adducin N-terminal" evidence="3">
    <location>
        <begin position="199"/>
        <end position="357"/>
    </location>
</feature>
<name>A0A6N8FB94_9BACI</name>
<dbReference type="PANTHER" id="PTHR22789:SF0">
    <property type="entry name" value="3-OXO-TETRONATE 4-PHOSPHATE DECARBOXYLASE-RELATED"/>
    <property type="match status" value="1"/>
</dbReference>
<dbReference type="EMBL" id="WOCA01000001">
    <property type="protein sequence ID" value="MUK86922.1"/>
    <property type="molecule type" value="Genomic_DNA"/>
</dbReference>
<dbReference type="GO" id="GO:0005829">
    <property type="term" value="C:cytosol"/>
    <property type="evidence" value="ECO:0007669"/>
    <property type="project" value="TreeGrafter"/>
</dbReference>
<organism evidence="4 5">
    <name type="scientific">Ornithinibacillus caprae</name>
    <dbReference type="NCBI Taxonomy" id="2678566"/>
    <lineage>
        <taxon>Bacteria</taxon>
        <taxon>Bacillati</taxon>
        <taxon>Bacillota</taxon>
        <taxon>Bacilli</taxon>
        <taxon>Bacillales</taxon>
        <taxon>Bacillaceae</taxon>
        <taxon>Ornithinibacillus</taxon>
    </lineage>
</organism>
<dbReference type="GO" id="GO:0019323">
    <property type="term" value="P:pentose catabolic process"/>
    <property type="evidence" value="ECO:0007669"/>
    <property type="project" value="TreeGrafter"/>
</dbReference>
<comment type="caution">
    <text evidence="4">The sequence shown here is derived from an EMBL/GenBank/DDBJ whole genome shotgun (WGS) entry which is preliminary data.</text>
</comment>
<dbReference type="SMART" id="SM01007">
    <property type="entry name" value="Aldolase_II"/>
    <property type="match status" value="1"/>
</dbReference>
<dbReference type="InterPro" id="IPR036409">
    <property type="entry name" value="Aldolase_II/adducin_N_sf"/>
</dbReference>
<proteinExistence type="predicted"/>
<evidence type="ECO:0000313" key="5">
    <source>
        <dbReference type="Proteomes" id="UP000469125"/>
    </source>
</evidence>
<keyword evidence="1" id="KW-0479">Metal-binding</keyword>
<sequence>MQNFTVTGDIKTSFLSWFTEGLKGKFSDEGYEYCEEPVDNIRVVFNILDQEKPRPFRRKAQATFVVSIIERNLEKGVKNPANTFESAYPYLIRSLSNHLIYILHNRDQTYLYFVTPEQGFYKLEYEEGETDSFFEKVFNRLEPVASSQLIINNEFTDDLPKKLWSGNHLTEKMYLSGKRLDEMNLLPAPFPLENYLTSRDMRQLKKLYGIGGLSYGNMSSREDEKNFWMSASGVNKANMRKIGQDILYITGFNEGSNAMKISVPPEITPKRASVDAIEHWMIYKEHPDVGAIVHIHAWMDGIEATEINYPCGTIQLAENVSDLVRNSPDPSRAVIGLKNHGLTITGHDLDDIFERIEGKVVPQVPMS</sequence>
<evidence type="ECO:0000313" key="4">
    <source>
        <dbReference type="EMBL" id="MUK86922.1"/>
    </source>
</evidence>
<dbReference type="AlphaFoldDB" id="A0A6N8FB94"/>
<keyword evidence="2" id="KW-0456">Lyase</keyword>
<gene>
    <name evidence="4" type="ORF">GMD78_00705</name>
</gene>
<dbReference type="InterPro" id="IPR050197">
    <property type="entry name" value="Aldolase_class_II_sugar_metab"/>
</dbReference>
<evidence type="ECO:0000256" key="1">
    <source>
        <dbReference type="ARBA" id="ARBA00022723"/>
    </source>
</evidence>
<dbReference type="GO" id="GO:0016832">
    <property type="term" value="F:aldehyde-lyase activity"/>
    <property type="evidence" value="ECO:0007669"/>
    <property type="project" value="TreeGrafter"/>
</dbReference>
<protein>
    <submittedName>
        <fullName evidence="4">Class II aldolase/adducin family protein</fullName>
    </submittedName>
</protein>
<dbReference type="Gene3D" id="3.40.225.10">
    <property type="entry name" value="Class II aldolase/adducin N-terminal domain"/>
    <property type="match status" value="1"/>
</dbReference>
<dbReference type="Proteomes" id="UP000469125">
    <property type="component" value="Unassembled WGS sequence"/>
</dbReference>
<evidence type="ECO:0000256" key="2">
    <source>
        <dbReference type="ARBA" id="ARBA00023239"/>
    </source>
</evidence>
<dbReference type="GO" id="GO:0046872">
    <property type="term" value="F:metal ion binding"/>
    <property type="evidence" value="ECO:0007669"/>
    <property type="project" value="UniProtKB-KW"/>
</dbReference>
<dbReference type="RefSeq" id="WP_155666167.1">
    <property type="nucleotide sequence ID" value="NZ_WOCA01000001.1"/>
</dbReference>
<accession>A0A6N8FB94</accession>
<evidence type="ECO:0000259" key="3">
    <source>
        <dbReference type="SMART" id="SM01007"/>
    </source>
</evidence>
<dbReference type="Pfam" id="PF00596">
    <property type="entry name" value="Aldolase_II"/>
    <property type="match status" value="1"/>
</dbReference>
<dbReference type="PANTHER" id="PTHR22789">
    <property type="entry name" value="FUCULOSE PHOSPHATE ALDOLASE"/>
    <property type="match status" value="1"/>
</dbReference>
<dbReference type="SUPFAM" id="SSF53639">
    <property type="entry name" value="AraD/HMP-PK domain-like"/>
    <property type="match status" value="1"/>
</dbReference>
<keyword evidence="5" id="KW-1185">Reference proteome</keyword>
<dbReference type="InterPro" id="IPR001303">
    <property type="entry name" value="Aldolase_II/adducin_N"/>
</dbReference>
<reference evidence="4 5" key="1">
    <citation type="submission" date="2019-11" db="EMBL/GenBank/DDBJ databases">
        <authorList>
            <person name="Li X."/>
        </authorList>
    </citation>
    <scope>NUCLEOTIDE SEQUENCE [LARGE SCALE GENOMIC DNA]</scope>
    <source>
        <strain evidence="4 5">L9</strain>
    </source>
</reference>